<evidence type="ECO:0000256" key="1">
    <source>
        <dbReference type="SAM" id="MobiDB-lite"/>
    </source>
</evidence>
<sequence>MSKGENTGNIFDSTTVGKDFSLIAFPQLAVTDRTRQEHRRGGAVREPIKFEREPNSNSDPSRQACRADVSLAQKPDSDFLCGSFPPISSKQWPVFIRSINGDSSQDWWNFDR</sequence>
<reference evidence="2 3" key="1">
    <citation type="submission" date="2023-09" db="EMBL/GenBank/DDBJ databases">
        <title>Nesidiocoris tenuis whole genome shotgun sequence.</title>
        <authorList>
            <person name="Shibata T."/>
            <person name="Shimoda M."/>
            <person name="Kobayashi T."/>
            <person name="Uehara T."/>
        </authorList>
    </citation>
    <scope>NUCLEOTIDE SEQUENCE [LARGE SCALE GENOMIC DNA]</scope>
    <source>
        <strain evidence="2 3">Japan</strain>
    </source>
</reference>
<gene>
    <name evidence="2" type="ORF">NTJ_11592</name>
</gene>
<dbReference type="EMBL" id="AP028917">
    <property type="protein sequence ID" value="BES98777.1"/>
    <property type="molecule type" value="Genomic_DNA"/>
</dbReference>
<evidence type="ECO:0000313" key="2">
    <source>
        <dbReference type="EMBL" id="BES98777.1"/>
    </source>
</evidence>
<protein>
    <submittedName>
        <fullName evidence="2">Uncharacterized protein</fullName>
    </submittedName>
</protein>
<proteinExistence type="predicted"/>
<dbReference type="Proteomes" id="UP001307889">
    <property type="component" value="Chromosome 9"/>
</dbReference>
<evidence type="ECO:0000313" key="3">
    <source>
        <dbReference type="Proteomes" id="UP001307889"/>
    </source>
</evidence>
<feature type="region of interest" description="Disordered" evidence="1">
    <location>
        <begin position="32"/>
        <end position="67"/>
    </location>
</feature>
<organism evidence="2 3">
    <name type="scientific">Nesidiocoris tenuis</name>
    <dbReference type="NCBI Taxonomy" id="355587"/>
    <lineage>
        <taxon>Eukaryota</taxon>
        <taxon>Metazoa</taxon>
        <taxon>Ecdysozoa</taxon>
        <taxon>Arthropoda</taxon>
        <taxon>Hexapoda</taxon>
        <taxon>Insecta</taxon>
        <taxon>Pterygota</taxon>
        <taxon>Neoptera</taxon>
        <taxon>Paraneoptera</taxon>
        <taxon>Hemiptera</taxon>
        <taxon>Heteroptera</taxon>
        <taxon>Panheteroptera</taxon>
        <taxon>Cimicomorpha</taxon>
        <taxon>Miridae</taxon>
        <taxon>Dicyphina</taxon>
        <taxon>Nesidiocoris</taxon>
    </lineage>
</organism>
<keyword evidence="3" id="KW-1185">Reference proteome</keyword>
<accession>A0ABN7B574</accession>
<name>A0ABN7B574_9HEMI</name>